<gene>
    <name evidence="1" type="ORF">Airi02_015350</name>
</gene>
<keyword evidence="2" id="KW-1185">Reference proteome</keyword>
<dbReference type="EMBL" id="BSTK01000002">
    <property type="protein sequence ID" value="GLY83606.1"/>
    <property type="molecule type" value="Genomic_DNA"/>
</dbReference>
<accession>A0A9W6RVW2</accession>
<dbReference type="AlphaFoldDB" id="A0A9W6RVW2"/>
<evidence type="ECO:0000313" key="2">
    <source>
        <dbReference type="Proteomes" id="UP001165074"/>
    </source>
</evidence>
<organism evidence="1 2">
    <name type="scientific">Actinoallomurus iriomotensis</name>
    <dbReference type="NCBI Taxonomy" id="478107"/>
    <lineage>
        <taxon>Bacteria</taxon>
        <taxon>Bacillati</taxon>
        <taxon>Actinomycetota</taxon>
        <taxon>Actinomycetes</taxon>
        <taxon>Streptosporangiales</taxon>
        <taxon>Thermomonosporaceae</taxon>
        <taxon>Actinoallomurus</taxon>
    </lineage>
</organism>
<proteinExistence type="predicted"/>
<feature type="non-terminal residue" evidence="1">
    <location>
        <position position="1"/>
    </location>
</feature>
<dbReference type="Proteomes" id="UP001165074">
    <property type="component" value="Unassembled WGS sequence"/>
</dbReference>
<comment type="caution">
    <text evidence="1">The sequence shown here is derived from an EMBL/GenBank/DDBJ whole genome shotgun (WGS) entry which is preliminary data.</text>
</comment>
<sequence>GRRIGSVLGSGRAGCGRGRLRVGGRGRWWSSVPVRHAGG</sequence>
<evidence type="ECO:0000313" key="1">
    <source>
        <dbReference type="EMBL" id="GLY83606.1"/>
    </source>
</evidence>
<reference evidence="1" key="1">
    <citation type="submission" date="2023-03" db="EMBL/GenBank/DDBJ databases">
        <title>Actinoallomurus iriomotensis NBRC 103684.</title>
        <authorList>
            <person name="Ichikawa N."/>
            <person name="Sato H."/>
            <person name="Tonouchi N."/>
        </authorList>
    </citation>
    <scope>NUCLEOTIDE SEQUENCE</scope>
    <source>
        <strain evidence="1">NBRC 103684</strain>
    </source>
</reference>
<protein>
    <submittedName>
        <fullName evidence="1">Uncharacterized protein</fullName>
    </submittedName>
</protein>
<name>A0A9W6RVW2_9ACTN</name>